<sequence length="88" mass="9711">MYWALPFTVRVTTIEAAIGLRSGLLLSKGLVNFDKLNFADVQRFFGRIHTIDIDKLVNVLAHQSGSFQLLCLHAQFSCAAALMAEQGT</sequence>
<evidence type="ECO:0000313" key="2">
    <source>
        <dbReference type="Proteomes" id="UP000041770"/>
    </source>
</evidence>
<dbReference type="Proteomes" id="UP000041770">
    <property type="component" value="Unassembled WGS sequence"/>
</dbReference>
<protein>
    <submittedName>
        <fullName evidence="1">Uncharacterized protein</fullName>
    </submittedName>
</protein>
<organism evidence="1 2">
    <name type="scientific">Vibrio cholerae</name>
    <dbReference type="NCBI Taxonomy" id="666"/>
    <lineage>
        <taxon>Bacteria</taxon>
        <taxon>Pseudomonadati</taxon>
        <taxon>Pseudomonadota</taxon>
        <taxon>Gammaproteobacteria</taxon>
        <taxon>Vibrionales</taxon>
        <taxon>Vibrionaceae</taxon>
        <taxon>Vibrio</taxon>
    </lineage>
</organism>
<name>A0A655TSX2_VIBCL</name>
<proteinExistence type="predicted"/>
<evidence type="ECO:0000313" key="1">
    <source>
        <dbReference type="EMBL" id="CSC78494.1"/>
    </source>
</evidence>
<dbReference type="AlphaFoldDB" id="A0A655TSX2"/>
<reference evidence="1 2" key="1">
    <citation type="submission" date="2015-07" db="EMBL/GenBank/DDBJ databases">
        <authorList>
            <consortium name="Pathogen Informatics"/>
        </authorList>
    </citation>
    <scope>NUCLEOTIDE SEQUENCE [LARGE SCALE GENOMIC DNA]</scope>
    <source>
        <strain evidence="1 2">A316</strain>
    </source>
</reference>
<gene>
    <name evidence="1" type="ORF">ERS013200_02270</name>
</gene>
<dbReference type="EMBL" id="CWQY01000014">
    <property type="protein sequence ID" value="CSC78494.1"/>
    <property type="molecule type" value="Genomic_DNA"/>
</dbReference>
<accession>A0A655TSX2</accession>